<evidence type="ECO:0000256" key="2">
    <source>
        <dbReference type="ARBA" id="ARBA00004651"/>
    </source>
</evidence>
<dbReference type="PANTHER" id="PTHR44936:SF10">
    <property type="entry name" value="SENSOR PROTEIN RSTB"/>
    <property type="match status" value="1"/>
</dbReference>
<dbReference type="InterPro" id="IPR003661">
    <property type="entry name" value="HisK_dim/P_dom"/>
</dbReference>
<sequence length="447" mass="50825">MRQLLAKPLFFNRRIVFYLVILLSLQCIIAYGALLVFDSLPSSLTDMPDDHIVFRESQRGTVNLIRMRIDENKDRPIQEVVDELQPYFGYPIIVLPANTPLSKTVHQELEKLGFSYDSDEEVIYIALKDGHLLQLGPMVMRDILKSNTMSLSVFLIIWALFSAIIFFILIYMAFSAVWKDLLNIRQTAEQLGQGNLKARTVNVKGWLFKPLANVLNNMGMHIEHLVSTNQTISHAMAHELRTPLARMRFELSMLEESNDEQERLLLQKGMGDDINELETLINASLNYFKMQQSNIELNLTRISLKQWGERICQSLILFKPKDFELTCNSQNVQATIDTNLAETIVKNLLLNAFKYATHKAVLNISKQENRVIIEIDDDGAGIPFEAREKIFMPFARLDTSRTRSTGGYGLGLAYVKLMAEFHDGKAFVVTSPLGGARFVVSLKSGDE</sequence>
<dbReference type="GO" id="GO:0000155">
    <property type="term" value="F:phosphorelay sensor kinase activity"/>
    <property type="evidence" value="ECO:0007669"/>
    <property type="project" value="InterPro"/>
</dbReference>
<dbReference type="InterPro" id="IPR005467">
    <property type="entry name" value="His_kinase_dom"/>
</dbReference>
<gene>
    <name evidence="12" type="ORF">GA0061080_100324</name>
</gene>
<dbReference type="GO" id="GO:0005524">
    <property type="term" value="F:ATP binding"/>
    <property type="evidence" value="ECO:0007669"/>
    <property type="project" value="UniProtKB-KW"/>
</dbReference>
<keyword evidence="4" id="KW-1003">Cell membrane</keyword>
<dbReference type="STRING" id="1798183.GA0061080_100324"/>
<keyword evidence="7" id="KW-0547">Nucleotide-binding</keyword>
<reference evidence="13" key="1">
    <citation type="submission" date="2016-08" db="EMBL/GenBank/DDBJ databases">
        <authorList>
            <person name="Varghese N."/>
            <person name="Submissions Spin"/>
        </authorList>
    </citation>
    <scope>NUCLEOTIDE SEQUENCE [LARGE SCALE GENOMIC DNA]</scope>
    <source>
        <strain evidence="13">R-53144</strain>
    </source>
</reference>
<evidence type="ECO:0000313" key="12">
    <source>
        <dbReference type="EMBL" id="SCB77610.1"/>
    </source>
</evidence>
<feature type="transmembrane region" description="Helical" evidence="10">
    <location>
        <begin position="15"/>
        <end position="37"/>
    </location>
</feature>
<comment type="subcellular location">
    <subcellularLocation>
        <location evidence="2">Cell membrane</location>
        <topology evidence="2">Multi-pass membrane protein</topology>
    </subcellularLocation>
</comment>
<evidence type="ECO:0000313" key="13">
    <source>
        <dbReference type="Proteomes" id="UP000199698"/>
    </source>
</evidence>
<dbReference type="EMBL" id="FMBA01000003">
    <property type="protein sequence ID" value="SCB77610.1"/>
    <property type="molecule type" value="Genomic_DNA"/>
</dbReference>
<dbReference type="Proteomes" id="UP000199698">
    <property type="component" value="Unassembled WGS sequence"/>
</dbReference>
<dbReference type="InterPro" id="IPR050980">
    <property type="entry name" value="2C_sensor_his_kinase"/>
</dbReference>
<dbReference type="InterPro" id="IPR004358">
    <property type="entry name" value="Sig_transdc_His_kin-like_C"/>
</dbReference>
<dbReference type="SUPFAM" id="SSF47384">
    <property type="entry name" value="Homodimeric domain of signal transducing histidine kinase"/>
    <property type="match status" value="1"/>
</dbReference>
<dbReference type="OrthoDB" id="9804645at2"/>
<dbReference type="AlphaFoldDB" id="A0A1C3Z5P8"/>
<dbReference type="Pfam" id="PF00512">
    <property type="entry name" value="HisKA"/>
    <property type="match status" value="1"/>
</dbReference>
<evidence type="ECO:0000256" key="8">
    <source>
        <dbReference type="ARBA" id="ARBA00022777"/>
    </source>
</evidence>
<name>A0A1C3Z5P8_9GAMM</name>
<evidence type="ECO:0000256" key="5">
    <source>
        <dbReference type="ARBA" id="ARBA00022553"/>
    </source>
</evidence>
<evidence type="ECO:0000256" key="10">
    <source>
        <dbReference type="SAM" id="Phobius"/>
    </source>
</evidence>
<dbReference type="RefSeq" id="WP_065635402.1">
    <property type="nucleotide sequence ID" value="NZ_FMBA01000003.1"/>
</dbReference>
<feature type="domain" description="Histidine kinase" evidence="11">
    <location>
        <begin position="235"/>
        <end position="446"/>
    </location>
</feature>
<dbReference type="PROSITE" id="PS50109">
    <property type="entry name" value="HIS_KIN"/>
    <property type="match status" value="1"/>
</dbReference>
<dbReference type="PRINTS" id="PR00344">
    <property type="entry name" value="BCTRLSENSOR"/>
</dbReference>
<dbReference type="InterPro" id="IPR036890">
    <property type="entry name" value="HATPase_C_sf"/>
</dbReference>
<keyword evidence="5" id="KW-0597">Phosphoprotein</keyword>
<dbReference type="InterPro" id="IPR003594">
    <property type="entry name" value="HATPase_dom"/>
</dbReference>
<keyword evidence="13" id="KW-1185">Reference proteome</keyword>
<keyword evidence="10" id="KW-0812">Transmembrane</keyword>
<evidence type="ECO:0000256" key="4">
    <source>
        <dbReference type="ARBA" id="ARBA00022475"/>
    </source>
</evidence>
<dbReference type="SMART" id="SM00388">
    <property type="entry name" value="HisKA"/>
    <property type="match status" value="1"/>
</dbReference>
<dbReference type="SMART" id="SM00387">
    <property type="entry name" value="HATPase_c"/>
    <property type="match status" value="1"/>
</dbReference>
<evidence type="ECO:0000259" key="11">
    <source>
        <dbReference type="PROSITE" id="PS50109"/>
    </source>
</evidence>
<dbReference type="Gene3D" id="3.30.565.10">
    <property type="entry name" value="Histidine kinase-like ATPase, C-terminal domain"/>
    <property type="match status" value="1"/>
</dbReference>
<accession>A0A1C3Z5P8</accession>
<dbReference type="EC" id="2.7.13.3" evidence="3"/>
<comment type="catalytic activity">
    <reaction evidence="1">
        <text>ATP + protein L-histidine = ADP + protein N-phospho-L-histidine.</text>
        <dbReference type="EC" id="2.7.13.3"/>
    </reaction>
</comment>
<dbReference type="GO" id="GO:0005886">
    <property type="term" value="C:plasma membrane"/>
    <property type="evidence" value="ECO:0007669"/>
    <property type="project" value="UniProtKB-SubCell"/>
</dbReference>
<dbReference type="Gene3D" id="1.10.287.130">
    <property type="match status" value="1"/>
</dbReference>
<keyword evidence="6" id="KW-0808">Transferase</keyword>
<evidence type="ECO:0000256" key="9">
    <source>
        <dbReference type="ARBA" id="ARBA00022840"/>
    </source>
</evidence>
<dbReference type="PANTHER" id="PTHR44936">
    <property type="entry name" value="SENSOR PROTEIN CREC"/>
    <property type="match status" value="1"/>
</dbReference>
<organism evidence="12 13">
    <name type="scientific">Gilliamella intestini</name>
    <dbReference type="NCBI Taxonomy" id="1798183"/>
    <lineage>
        <taxon>Bacteria</taxon>
        <taxon>Pseudomonadati</taxon>
        <taxon>Pseudomonadota</taxon>
        <taxon>Gammaproteobacteria</taxon>
        <taxon>Orbales</taxon>
        <taxon>Orbaceae</taxon>
        <taxon>Gilliamella</taxon>
    </lineage>
</organism>
<dbReference type="CDD" id="cd00082">
    <property type="entry name" value="HisKA"/>
    <property type="match status" value="1"/>
</dbReference>
<dbReference type="InterPro" id="IPR036097">
    <property type="entry name" value="HisK_dim/P_sf"/>
</dbReference>
<evidence type="ECO:0000256" key="7">
    <source>
        <dbReference type="ARBA" id="ARBA00022741"/>
    </source>
</evidence>
<feature type="transmembrane region" description="Helical" evidence="10">
    <location>
        <begin position="151"/>
        <end position="174"/>
    </location>
</feature>
<keyword evidence="8 12" id="KW-0418">Kinase</keyword>
<dbReference type="SUPFAM" id="SSF55874">
    <property type="entry name" value="ATPase domain of HSP90 chaperone/DNA topoisomerase II/histidine kinase"/>
    <property type="match status" value="1"/>
</dbReference>
<evidence type="ECO:0000256" key="1">
    <source>
        <dbReference type="ARBA" id="ARBA00000085"/>
    </source>
</evidence>
<keyword evidence="9" id="KW-0067">ATP-binding</keyword>
<keyword evidence="10" id="KW-1133">Transmembrane helix</keyword>
<evidence type="ECO:0000256" key="3">
    <source>
        <dbReference type="ARBA" id="ARBA00012438"/>
    </source>
</evidence>
<dbReference type="Pfam" id="PF02518">
    <property type="entry name" value="HATPase_c"/>
    <property type="match status" value="1"/>
</dbReference>
<evidence type="ECO:0000256" key="6">
    <source>
        <dbReference type="ARBA" id="ARBA00022679"/>
    </source>
</evidence>
<proteinExistence type="predicted"/>
<protein>
    <recommendedName>
        <fullName evidence="3">histidine kinase</fullName>
        <ecNumber evidence="3">2.7.13.3</ecNumber>
    </recommendedName>
</protein>
<keyword evidence="10" id="KW-0472">Membrane</keyword>